<dbReference type="EMBL" id="JAWXXV010000001">
    <property type="protein sequence ID" value="MDX5983684.1"/>
    <property type="molecule type" value="Genomic_DNA"/>
</dbReference>
<evidence type="ECO:0000256" key="1">
    <source>
        <dbReference type="SAM" id="MobiDB-lite"/>
    </source>
</evidence>
<protein>
    <recommendedName>
        <fullName evidence="2">Predicted 3'-5' exonuclease PolB-like domain-containing protein</fullName>
    </recommendedName>
</protein>
<dbReference type="InterPro" id="IPR019288">
    <property type="entry name" value="3'-5'_exonuclease_PolB-like"/>
</dbReference>
<reference evidence="3 4" key="1">
    <citation type="submission" date="2023-11" db="EMBL/GenBank/DDBJ databases">
        <title>MicrobeMod: A computational toolkit for identifying prokaryotic methylation and restriction-modification with nanopore sequencing.</title>
        <authorList>
            <person name="Crits-Christoph A."/>
            <person name="Kang S.C."/>
            <person name="Lee H."/>
            <person name="Ostrov N."/>
        </authorList>
    </citation>
    <scope>NUCLEOTIDE SEQUENCE [LARGE SCALE GENOMIC DNA]</scope>
    <source>
        <strain evidence="3 4">ATCC 14820</strain>
    </source>
</reference>
<sequence>MKIDFPTEPRGPRSYIIIDLESAVLDDTGHRRYQAMERWSPGTDEQTSRRGYQRHEDPLKTPRWPFQTVVTASVMRLVDHPDGNVEIATFETFSAPDCDERGVIAGLVQAFADAPKNTELVTWGGAMHDLPLLLCAVLRHKMTLPHDWRWMAFGGDGRVHHVDFARVLTGGFKMKPIHQAEYAAALDIPAKITAAPFMVTKLIDQGRWDLVAEICEGDVITGACLLIRWRRLFDDRAEADAAEDRLLRQICELKPDRGYVAALQARRDARFAAQLTQAANDAAVLAPWLNDEAA</sequence>
<gene>
    <name evidence="3" type="ORF">SIL82_05375</name>
</gene>
<feature type="domain" description="Predicted 3'-5' exonuclease PolB-like" evidence="2">
    <location>
        <begin position="64"/>
        <end position="234"/>
    </location>
</feature>
<evidence type="ECO:0000313" key="4">
    <source>
        <dbReference type="Proteomes" id="UP001279660"/>
    </source>
</evidence>
<proteinExistence type="predicted"/>
<accession>A0ABU4PLM3</accession>
<dbReference type="Proteomes" id="UP001279660">
    <property type="component" value="Unassembled WGS sequence"/>
</dbReference>
<feature type="region of interest" description="Disordered" evidence="1">
    <location>
        <begin position="36"/>
        <end position="57"/>
    </location>
</feature>
<dbReference type="RefSeq" id="WP_010404630.1">
    <property type="nucleotide sequence ID" value="NZ_JAWXXV010000001.1"/>
</dbReference>
<comment type="caution">
    <text evidence="3">The sequence shown here is derived from an EMBL/GenBank/DDBJ whole genome shotgun (WGS) entry which is preliminary data.</text>
</comment>
<dbReference type="InterPro" id="IPR012337">
    <property type="entry name" value="RNaseH-like_sf"/>
</dbReference>
<organism evidence="3 4">
    <name type="scientific">Sphingomonas echinoides</name>
    <dbReference type="NCBI Taxonomy" id="59803"/>
    <lineage>
        <taxon>Bacteria</taxon>
        <taxon>Pseudomonadati</taxon>
        <taxon>Pseudomonadota</taxon>
        <taxon>Alphaproteobacteria</taxon>
        <taxon>Sphingomonadales</taxon>
        <taxon>Sphingomonadaceae</taxon>
        <taxon>Sphingomonas</taxon>
    </lineage>
</organism>
<name>A0ABU4PLM3_9SPHN</name>
<keyword evidence="4" id="KW-1185">Reference proteome</keyword>
<dbReference type="SUPFAM" id="SSF53098">
    <property type="entry name" value="Ribonuclease H-like"/>
    <property type="match status" value="1"/>
</dbReference>
<evidence type="ECO:0000313" key="3">
    <source>
        <dbReference type="EMBL" id="MDX5983684.1"/>
    </source>
</evidence>
<evidence type="ECO:0000259" key="2">
    <source>
        <dbReference type="Pfam" id="PF10108"/>
    </source>
</evidence>
<dbReference type="Pfam" id="PF10108">
    <property type="entry name" value="DNA_pol_B_exo2"/>
    <property type="match status" value="1"/>
</dbReference>